<evidence type="ECO:0000259" key="1">
    <source>
        <dbReference type="Pfam" id="PF01863"/>
    </source>
</evidence>
<keyword evidence="3" id="KW-1185">Reference proteome</keyword>
<dbReference type="Gene3D" id="3.30.2010.10">
    <property type="entry name" value="Metalloproteases ('zincins'), catalytic domain"/>
    <property type="match status" value="1"/>
</dbReference>
<feature type="domain" description="YgjP-like metallopeptidase" evidence="1">
    <location>
        <begin position="113"/>
        <end position="169"/>
    </location>
</feature>
<dbReference type="InterPro" id="IPR053136">
    <property type="entry name" value="UTP_pyrophosphatase-like"/>
</dbReference>
<evidence type="ECO:0000313" key="3">
    <source>
        <dbReference type="Proteomes" id="UP001589773"/>
    </source>
</evidence>
<gene>
    <name evidence="2" type="ORF">ACFFJK_12015</name>
</gene>
<dbReference type="RefSeq" id="WP_379679407.1">
    <property type="nucleotide sequence ID" value="NZ_JBHLWP010000011.1"/>
</dbReference>
<dbReference type="InterPro" id="IPR002725">
    <property type="entry name" value="YgjP-like_metallopeptidase"/>
</dbReference>
<dbReference type="Proteomes" id="UP001589773">
    <property type="component" value="Unassembled WGS sequence"/>
</dbReference>
<dbReference type="Pfam" id="PF01863">
    <property type="entry name" value="YgjP-like"/>
    <property type="match status" value="1"/>
</dbReference>
<proteinExistence type="predicted"/>
<sequence length="193" mass="22280">MAKLPHRPSHHLPQRHPDQLPYLSAYPDTLRTQVASLIEAGKLGEVLVQRYPDAHGIRTDKALYAYVQDLKADCLRQADPVSKVAYDSKIHVVRHALGLHTAISRVQGNRLKAKHEIRIASVFRDTPLPFLRMIAVHELAHLKEKEHDKAFYKLCCWMEPHYHQLEFDLRLYLTWLDLGGKRLWAGPEEFVAV</sequence>
<name>A0ABV6FGF4_9BURK</name>
<protein>
    <submittedName>
        <fullName evidence="2">YgjP-like metallopeptidase domain-containing protein</fullName>
    </submittedName>
</protein>
<dbReference type="PANTHER" id="PTHR30399:SF1">
    <property type="entry name" value="UTP PYROPHOSPHATASE"/>
    <property type="match status" value="1"/>
</dbReference>
<comment type="caution">
    <text evidence="2">The sequence shown here is derived from an EMBL/GenBank/DDBJ whole genome shotgun (WGS) entry which is preliminary data.</text>
</comment>
<dbReference type="PANTHER" id="PTHR30399">
    <property type="entry name" value="UNCHARACTERIZED PROTEIN YGJP"/>
    <property type="match status" value="1"/>
</dbReference>
<evidence type="ECO:0000313" key="2">
    <source>
        <dbReference type="EMBL" id="MFC0252615.1"/>
    </source>
</evidence>
<organism evidence="2 3">
    <name type="scientific">Massilia consociata</name>
    <dbReference type="NCBI Taxonomy" id="760117"/>
    <lineage>
        <taxon>Bacteria</taxon>
        <taxon>Pseudomonadati</taxon>
        <taxon>Pseudomonadota</taxon>
        <taxon>Betaproteobacteria</taxon>
        <taxon>Burkholderiales</taxon>
        <taxon>Oxalobacteraceae</taxon>
        <taxon>Telluria group</taxon>
        <taxon>Massilia</taxon>
    </lineage>
</organism>
<accession>A0ABV6FGF4</accession>
<reference evidence="2 3" key="1">
    <citation type="submission" date="2024-09" db="EMBL/GenBank/DDBJ databases">
        <authorList>
            <person name="Sun Q."/>
            <person name="Mori K."/>
        </authorList>
    </citation>
    <scope>NUCLEOTIDE SEQUENCE [LARGE SCALE GENOMIC DNA]</scope>
    <source>
        <strain evidence="2 3">CCM 7792</strain>
    </source>
</reference>
<dbReference type="EMBL" id="JBHLWP010000011">
    <property type="protein sequence ID" value="MFC0252615.1"/>
    <property type="molecule type" value="Genomic_DNA"/>
</dbReference>